<dbReference type="AlphaFoldDB" id="A0AAV5ADI8"/>
<keyword evidence="3" id="KW-1185">Reference proteome</keyword>
<evidence type="ECO:0000313" key="3">
    <source>
        <dbReference type="Proteomes" id="UP001050691"/>
    </source>
</evidence>
<name>A0AAV5ADI8_9AGAM</name>
<dbReference type="Proteomes" id="UP001050691">
    <property type="component" value="Unassembled WGS sequence"/>
</dbReference>
<evidence type="ECO:0008006" key="4">
    <source>
        <dbReference type="Google" id="ProtNLM"/>
    </source>
</evidence>
<dbReference type="InterPro" id="IPR007325">
    <property type="entry name" value="KFase/CYL"/>
</dbReference>
<dbReference type="EMBL" id="BPWL01000007">
    <property type="protein sequence ID" value="GJJ11767.1"/>
    <property type="molecule type" value="Genomic_DNA"/>
</dbReference>
<comment type="similarity">
    <text evidence="1">Belongs to the Cyclase 1 superfamily.</text>
</comment>
<dbReference type="Pfam" id="PF04199">
    <property type="entry name" value="Cyclase"/>
    <property type="match status" value="1"/>
</dbReference>
<protein>
    <recommendedName>
        <fullName evidence="4">Cyclase</fullName>
    </recommendedName>
</protein>
<evidence type="ECO:0000256" key="1">
    <source>
        <dbReference type="ARBA" id="ARBA00007865"/>
    </source>
</evidence>
<comment type="caution">
    <text evidence="2">The sequence shown here is derived from an EMBL/GenBank/DDBJ whole genome shotgun (WGS) entry which is preliminary data.</text>
</comment>
<sequence>MPYDNLPNFNELPSFADLPGCAWGVWGEGDELGTVNLLTDEVVAHAAKEEIRPIGFPSKPMFNRKLPEHRLVSNTPVPRPAANDDELHINTQSGTQWDGLRHFGIFSAKCFYQGVKADSIEKGPLNITDPSNIPRDKIKLGIHRMCGRGVLIDLVKYFTENGKKPLPYDPWTTHGISVQDIQEAAKQQGVSFRQADILILRKYNNESQENRDNLRGRQETFTGIEQSLEMKEFLWNNHFAAIASDQPSLESWPVRPGDIHLHQTILGLWGMPIGEFFDLEALAKYANETGRYTFFFSSWPLNVLGGVASPPNAAAIF</sequence>
<dbReference type="PANTHER" id="PTHR34861">
    <property type="match status" value="1"/>
</dbReference>
<dbReference type="Gene3D" id="3.50.30.50">
    <property type="entry name" value="Putative cyclase"/>
    <property type="match status" value="1"/>
</dbReference>
<gene>
    <name evidence="2" type="ORF">Clacol_006005</name>
</gene>
<organism evidence="2 3">
    <name type="scientific">Clathrus columnatus</name>
    <dbReference type="NCBI Taxonomy" id="1419009"/>
    <lineage>
        <taxon>Eukaryota</taxon>
        <taxon>Fungi</taxon>
        <taxon>Dikarya</taxon>
        <taxon>Basidiomycota</taxon>
        <taxon>Agaricomycotina</taxon>
        <taxon>Agaricomycetes</taxon>
        <taxon>Phallomycetidae</taxon>
        <taxon>Phallales</taxon>
        <taxon>Clathraceae</taxon>
        <taxon>Clathrus</taxon>
    </lineage>
</organism>
<dbReference type="PANTHER" id="PTHR34861:SF10">
    <property type="entry name" value="CYCLASE"/>
    <property type="match status" value="1"/>
</dbReference>
<dbReference type="GO" id="GO:0004061">
    <property type="term" value="F:arylformamidase activity"/>
    <property type="evidence" value="ECO:0007669"/>
    <property type="project" value="InterPro"/>
</dbReference>
<proteinExistence type="inferred from homology"/>
<dbReference type="SUPFAM" id="SSF102198">
    <property type="entry name" value="Putative cyclase"/>
    <property type="match status" value="1"/>
</dbReference>
<dbReference type="InterPro" id="IPR037175">
    <property type="entry name" value="KFase_sf"/>
</dbReference>
<accession>A0AAV5ADI8</accession>
<dbReference type="GO" id="GO:0019441">
    <property type="term" value="P:L-tryptophan catabolic process to kynurenine"/>
    <property type="evidence" value="ECO:0007669"/>
    <property type="project" value="InterPro"/>
</dbReference>
<reference evidence="2" key="1">
    <citation type="submission" date="2021-10" db="EMBL/GenBank/DDBJ databases">
        <title>De novo Genome Assembly of Clathrus columnatus (Basidiomycota, Fungi) Using Illumina and Nanopore Sequence Data.</title>
        <authorList>
            <person name="Ogiso-Tanaka E."/>
            <person name="Itagaki H."/>
            <person name="Hosoya T."/>
            <person name="Hosaka K."/>
        </authorList>
    </citation>
    <scope>NUCLEOTIDE SEQUENCE</scope>
    <source>
        <strain evidence="2">MO-923</strain>
    </source>
</reference>
<evidence type="ECO:0000313" key="2">
    <source>
        <dbReference type="EMBL" id="GJJ11767.1"/>
    </source>
</evidence>